<dbReference type="PATRIC" id="fig|931276.5.peg.5921"/>
<gene>
    <name evidence="1" type="ORF">Cspa_135p00360</name>
</gene>
<dbReference type="EMBL" id="CP004122">
    <property type="protein sequence ID" value="AGF59596.1"/>
    <property type="molecule type" value="Genomic_DNA"/>
</dbReference>
<dbReference type="KEGG" id="csr:Cspa_135p00360"/>
<evidence type="ECO:0000313" key="2">
    <source>
        <dbReference type="Proteomes" id="UP000011728"/>
    </source>
</evidence>
<keyword evidence="1" id="KW-0614">Plasmid</keyword>
<dbReference type="HOGENOM" id="CLU_1021965_0_0_9"/>
<dbReference type="AlphaFoldDB" id="M1MYK1"/>
<keyword evidence="2" id="KW-1185">Reference proteome</keyword>
<proteinExistence type="predicted"/>
<organism evidence="1 2">
    <name type="scientific">Clostridium saccharoperbutylacetonicum N1-4(HMT)</name>
    <dbReference type="NCBI Taxonomy" id="931276"/>
    <lineage>
        <taxon>Bacteria</taxon>
        <taxon>Bacillati</taxon>
        <taxon>Bacillota</taxon>
        <taxon>Clostridia</taxon>
        <taxon>Eubacteriales</taxon>
        <taxon>Clostridiaceae</taxon>
        <taxon>Clostridium</taxon>
    </lineage>
</organism>
<name>M1MYK1_9CLOT</name>
<evidence type="ECO:0000313" key="1">
    <source>
        <dbReference type="EMBL" id="AGF59596.1"/>
    </source>
</evidence>
<dbReference type="OrthoDB" id="1938614at2"/>
<sequence length="280" mass="31138">MELINNKSFNEICEQLNEQFSQNGFTTTPGGTAKLFADIIAKNLAEFYDTLELNHVQAFVTTATGEFLDAIGKLLACKRAINEVDVDYRNRITNQCLSLSKANETSIRLAALGIKYVDDIVMKKYSNGPGSFTVMPIISSFAKAEDDTLNKVQKAILDVCSYGEKVIIKLPTLKYVKLSISLTYSNNLTDTEKQSLAVAVRTNIIDYINSISIGDVLIINELTKVIMQTTLNNTKDNNEIVNYACNLLKVNDEVCLFINQGLRWDEKFQVSTDTDAITVA</sequence>
<geneLocation type="plasmid" evidence="1 2">
    <name>Csp_135p</name>
</geneLocation>
<protein>
    <submittedName>
        <fullName evidence="1">Putative baseplate protein</fullName>
    </submittedName>
</protein>
<reference evidence="1 2" key="1">
    <citation type="submission" date="2013-02" db="EMBL/GenBank/DDBJ databases">
        <title>Genome sequence of Clostridium saccharoperbutylacetonicum N1-4(HMT).</title>
        <authorList>
            <person name="Poehlein A."/>
            <person name="Daniel R."/>
        </authorList>
    </citation>
    <scope>NUCLEOTIDE SEQUENCE [LARGE SCALE GENOMIC DNA]</scope>
    <source>
        <strain evidence="2">N1-4(HMT)</strain>
        <plasmid evidence="2">Plasmid Csp_135p</plasmid>
    </source>
</reference>
<accession>M1MYK1</accession>
<dbReference type="Proteomes" id="UP000011728">
    <property type="component" value="Plasmid Csp_135p"/>
</dbReference>
<dbReference type="RefSeq" id="WP_015395903.1">
    <property type="nucleotide sequence ID" value="NC_020292.1"/>
</dbReference>